<dbReference type="SUPFAM" id="SSF88723">
    <property type="entry name" value="PIN domain-like"/>
    <property type="match status" value="1"/>
</dbReference>
<dbReference type="AlphaFoldDB" id="Q83GI7"/>
<name>Q83GI7_TROWT</name>
<evidence type="ECO:0000259" key="8">
    <source>
        <dbReference type="SMART" id="SM00475"/>
    </source>
</evidence>
<evidence type="ECO:0000256" key="3">
    <source>
        <dbReference type="ARBA" id="ARBA00022839"/>
    </source>
</evidence>
<evidence type="ECO:0000313" key="10">
    <source>
        <dbReference type="Proteomes" id="UP000002200"/>
    </source>
</evidence>
<keyword evidence="9" id="KW-0548">Nucleotidyltransferase</keyword>
<keyword evidence="9" id="KW-0808">Transferase</keyword>
<dbReference type="EMBL" id="AE014184">
    <property type="protein sequence ID" value="AAO44389.1"/>
    <property type="molecule type" value="Genomic_DNA"/>
</dbReference>
<dbReference type="HOGENOM" id="CLU_004675_1_5_11"/>
<dbReference type="eggNOG" id="COG0258">
    <property type="taxonomic scope" value="Bacteria"/>
</dbReference>
<dbReference type="InterPro" id="IPR038969">
    <property type="entry name" value="FEN"/>
</dbReference>
<evidence type="ECO:0000313" key="9">
    <source>
        <dbReference type="EMBL" id="AAO44389.1"/>
    </source>
</evidence>
<dbReference type="OrthoDB" id="9806424at2"/>
<dbReference type="InterPro" id="IPR002421">
    <property type="entry name" value="5-3_exonuclease"/>
</dbReference>
<keyword evidence="10" id="KW-1185">Reference proteome</keyword>
<dbReference type="InterPro" id="IPR029060">
    <property type="entry name" value="PIN-like_dom_sf"/>
</dbReference>
<dbReference type="PANTHER" id="PTHR42646:SF2">
    <property type="entry name" value="5'-3' EXONUCLEASE FAMILY PROTEIN"/>
    <property type="match status" value="1"/>
</dbReference>
<dbReference type="SUPFAM" id="SSF47807">
    <property type="entry name" value="5' to 3' exonuclease, C-terminal subdomain"/>
    <property type="match status" value="1"/>
</dbReference>
<dbReference type="FunFam" id="1.10.150.20:FF:000003">
    <property type="entry name" value="DNA polymerase I"/>
    <property type="match status" value="1"/>
</dbReference>
<feature type="domain" description="5'-3' exonuclease" evidence="8">
    <location>
        <begin position="9"/>
        <end position="269"/>
    </location>
</feature>
<accession>Q83GI7</accession>
<evidence type="ECO:0000256" key="2">
    <source>
        <dbReference type="ARBA" id="ARBA00022801"/>
    </source>
</evidence>
<reference evidence="9 10" key="1">
    <citation type="journal article" date="2003" name="Genome Res.">
        <title>Tropheryma whipplei twist: a human pathogenic Actinobacteria with a reduced genome.</title>
        <authorList>
            <person name="Raoult D."/>
            <person name="Ogata H."/>
            <person name="Audic S."/>
            <person name="Robert C."/>
            <person name="Suhre K."/>
            <person name="Drancourt M."/>
            <person name="Claverie J.-M."/>
        </authorList>
    </citation>
    <scope>NUCLEOTIDE SEQUENCE [LARGE SCALE GENOMIC DNA]</scope>
    <source>
        <strain evidence="9 10">Twist</strain>
    </source>
</reference>
<dbReference type="GO" id="GO:0008409">
    <property type="term" value="F:5'-3' exonuclease activity"/>
    <property type="evidence" value="ECO:0007669"/>
    <property type="project" value="InterPro"/>
</dbReference>
<dbReference type="Proteomes" id="UP000002200">
    <property type="component" value="Chromosome"/>
</dbReference>
<keyword evidence="4" id="KW-0238">DNA-binding</keyword>
<comment type="function">
    <text evidence="5">5'-3' exonuclease acting preferentially on double-stranded DNA.</text>
</comment>
<gene>
    <name evidence="9" type="primary">polA</name>
    <name evidence="9" type="ordered locus">TWT_292</name>
</gene>
<dbReference type="GO" id="GO:0016779">
    <property type="term" value="F:nucleotidyltransferase activity"/>
    <property type="evidence" value="ECO:0007669"/>
    <property type="project" value="UniProtKB-KW"/>
</dbReference>
<feature type="region of interest" description="Disordered" evidence="7">
    <location>
        <begin position="312"/>
        <end position="338"/>
    </location>
</feature>
<evidence type="ECO:0000256" key="7">
    <source>
        <dbReference type="SAM" id="MobiDB-lite"/>
    </source>
</evidence>
<dbReference type="KEGG" id="twh:TWT_292"/>
<dbReference type="CDD" id="cd09859">
    <property type="entry name" value="PIN_53EXO"/>
    <property type="match status" value="1"/>
</dbReference>
<dbReference type="Gene3D" id="1.10.150.20">
    <property type="entry name" value="5' to 3' exonuclease, C-terminal subdomain"/>
    <property type="match status" value="1"/>
</dbReference>
<sequence>MTGTLDQSKRLILVDGHSLAFRSFYGTKAIAVVNGVQVNALYGFVNRLTQLLESGPVSHFAVAFDVSRKSFRTEAYPEYKGTRKKVPEEFFPQVDLIKEFLHLIGVNHFAVQNYEADDIIATLSRLALEEGFSDVRILSGDRDLIQLVNNKVSLLFFSAKHRLGFAVYTPEAVMDRYGIEPHVYPDMAALVGESSDNLPGIKKIGEKTATTLLQKYGCLQKIIESRWEISGVVGQNIRNDYHVALRNRKLNTLVNDLPLPASVSDLSLSGEIDTKKLEGFLRRYRMNSITPRLLRCLQKFTNAANLNRALTASPQRRGSPSIRKYNSKTQKPVRNNRISGVRRRRYRADRTSVQLF</sequence>
<keyword evidence="2" id="KW-0378">Hydrolase</keyword>
<dbReference type="Pfam" id="PF02739">
    <property type="entry name" value="5_3_exonuc_N"/>
    <property type="match status" value="1"/>
</dbReference>
<dbReference type="RefSeq" id="WP_011102482.1">
    <property type="nucleotide sequence ID" value="NC_004572.3"/>
</dbReference>
<evidence type="ECO:0000256" key="5">
    <source>
        <dbReference type="ARBA" id="ARBA00049957"/>
    </source>
</evidence>
<dbReference type="GO" id="GO:0003677">
    <property type="term" value="F:DNA binding"/>
    <property type="evidence" value="ECO:0007669"/>
    <property type="project" value="UniProtKB-KW"/>
</dbReference>
<dbReference type="InterPro" id="IPR020045">
    <property type="entry name" value="DNA_polI_H3TH"/>
</dbReference>
<organism evidence="9 10">
    <name type="scientific">Tropheryma whipplei (strain Twist)</name>
    <name type="common">Whipple's bacillus</name>
    <dbReference type="NCBI Taxonomy" id="203267"/>
    <lineage>
        <taxon>Bacteria</taxon>
        <taxon>Bacillati</taxon>
        <taxon>Actinomycetota</taxon>
        <taxon>Actinomycetes</taxon>
        <taxon>Micrococcales</taxon>
        <taxon>Tropherymataceae</taxon>
        <taxon>Tropheryma</taxon>
    </lineage>
</organism>
<keyword evidence="3" id="KW-0269">Exonuclease</keyword>
<evidence type="ECO:0000256" key="1">
    <source>
        <dbReference type="ARBA" id="ARBA00022722"/>
    </source>
</evidence>
<evidence type="ECO:0000256" key="6">
    <source>
        <dbReference type="ARBA" id="ARBA00050026"/>
    </source>
</evidence>
<keyword evidence="1" id="KW-0540">Nuclease</keyword>
<dbReference type="CDD" id="cd09898">
    <property type="entry name" value="H3TH_53EXO"/>
    <property type="match status" value="1"/>
</dbReference>
<dbReference type="Gene3D" id="3.40.50.1010">
    <property type="entry name" value="5'-nuclease"/>
    <property type="match status" value="1"/>
</dbReference>
<dbReference type="GO" id="GO:0017108">
    <property type="term" value="F:5'-flap endonuclease activity"/>
    <property type="evidence" value="ECO:0007669"/>
    <property type="project" value="InterPro"/>
</dbReference>
<dbReference type="InterPro" id="IPR008918">
    <property type="entry name" value="HhH2"/>
</dbReference>
<evidence type="ECO:0000256" key="4">
    <source>
        <dbReference type="ARBA" id="ARBA00023125"/>
    </source>
</evidence>
<dbReference type="SMART" id="SM00279">
    <property type="entry name" value="HhH2"/>
    <property type="match status" value="1"/>
</dbReference>
<dbReference type="Pfam" id="PF01367">
    <property type="entry name" value="5_3_exonuc"/>
    <property type="match status" value="1"/>
</dbReference>
<dbReference type="SMART" id="SM00475">
    <property type="entry name" value="53EXOc"/>
    <property type="match status" value="1"/>
</dbReference>
<protein>
    <recommendedName>
        <fullName evidence="6">5'-3' exonuclease</fullName>
    </recommendedName>
</protein>
<dbReference type="PANTHER" id="PTHR42646">
    <property type="entry name" value="FLAP ENDONUCLEASE XNI"/>
    <property type="match status" value="1"/>
</dbReference>
<dbReference type="STRING" id="203267.TWT_292"/>
<dbReference type="InterPro" id="IPR036279">
    <property type="entry name" value="5-3_exonuclease_C_sf"/>
</dbReference>
<dbReference type="InterPro" id="IPR020046">
    <property type="entry name" value="5-3_exonucl_a-hlix_arch_N"/>
</dbReference>
<dbReference type="GO" id="GO:0033567">
    <property type="term" value="P:DNA replication, Okazaki fragment processing"/>
    <property type="evidence" value="ECO:0007669"/>
    <property type="project" value="InterPro"/>
</dbReference>
<proteinExistence type="predicted"/>